<dbReference type="Proteomes" id="UP000247345">
    <property type="component" value="Unassembled WGS sequence"/>
</dbReference>
<accession>A0A2P6C7R6</accession>
<keyword evidence="2" id="KW-1185">Reference proteome</keyword>
<evidence type="ECO:0000313" key="1">
    <source>
        <dbReference type="EMBL" id="PQJ68942.1"/>
    </source>
</evidence>
<dbReference type="PROSITE" id="PS51257">
    <property type="entry name" value="PROKAR_LIPOPROTEIN"/>
    <property type="match status" value="1"/>
</dbReference>
<comment type="caution">
    <text evidence="1">The sequence shown here is derived from an EMBL/GenBank/DDBJ whole genome shotgun (WGS) entry which is preliminary data.</text>
</comment>
<sequence>MRKFLEKSTYIVVLILVFTAVISCEKDFTDIGSSIVSNTKFNTDTLTVREITIENSPVTSVTSDNLSIDPGQYLLGVHASDAYEKIEASIVSQLALSSGLQVVDDANVYASDTTVVTTIDTVFIKLPYQVVLNDDATAYVLDSIIGDQTKAFNLNVYQTSTYLSTLNPAEPSKFNSYQSNDVFEKTGSLLSATANFKFLPSLTDSIVVKRWLSTGALATKDTVTYLSSTSTLPLPFAAIPLNEAEIKKIFLDKYESSEFNTQAAFNNYFRGLILEASGDEGSLISFNFNGTVKPSLEVYYTNTVVTGGVAIDTIYKNDSFLLSGVRSSIYKMEDKTYPVDNIVVQGAAGSEAVIDLFGEDTNANGVADKIEELRERNLLINDASLTFYINESADVTALPYRLYLYKSNEDVANPVYSQIKDVYTEGITSFGGVLEKEIINEETVQKYTFKITDYISDILSDETDYSPKLRLKVINSTDLQTVTDTVFKNYNWNPKAVTLLNQSAINGAKRAEFKISYSEKKN</sequence>
<dbReference type="EMBL" id="MSCK01000002">
    <property type="protein sequence ID" value="PQJ68942.1"/>
    <property type="molecule type" value="Genomic_DNA"/>
</dbReference>
<dbReference type="AlphaFoldDB" id="A0A2P6C7R6"/>
<gene>
    <name evidence="1" type="ORF">BTO14_12930</name>
</gene>
<evidence type="ECO:0000313" key="2">
    <source>
        <dbReference type="Proteomes" id="UP000247345"/>
    </source>
</evidence>
<dbReference type="InterPro" id="IPR025366">
    <property type="entry name" value="DUF4270"/>
</dbReference>
<organism evidence="1 2">
    <name type="scientific">Polaribacter butkevichii</name>
    <dbReference type="NCBI Taxonomy" id="218490"/>
    <lineage>
        <taxon>Bacteria</taxon>
        <taxon>Pseudomonadati</taxon>
        <taxon>Bacteroidota</taxon>
        <taxon>Flavobacteriia</taxon>
        <taxon>Flavobacteriales</taxon>
        <taxon>Flavobacteriaceae</taxon>
    </lineage>
</organism>
<protein>
    <recommendedName>
        <fullName evidence="3">DUF4270 domain-containing protein</fullName>
    </recommendedName>
</protein>
<reference evidence="1 2" key="1">
    <citation type="submission" date="2016-12" db="EMBL/GenBank/DDBJ databases">
        <title>Trade-off between light-utilization and light-protection in marine flavobacteria.</title>
        <authorList>
            <person name="Kumagai Y."/>
            <person name="Yoshizawa S."/>
            <person name="Kogure K."/>
            <person name="Iwasaki W."/>
        </authorList>
    </citation>
    <scope>NUCLEOTIDE SEQUENCE [LARGE SCALE GENOMIC DNA]</scope>
    <source>
        <strain evidence="1 2">KCTC 12100</strain>
    </source>
</reference>
<dbReference type="RefSeq" id="WP_105049878.1">
    <property type="nucleotide sequence ID" value="NZ_CP150661.1"/>
</dbReference>
<proteinExistence type="predicted"/>
<dbReference type="OrthoDB" id="1466062at2"/>
<name>A0A2P6C7R6_9FLAO</name>
<evidence type="ECO:0008006" key="3">
    <source>
        <dbReference type="Google" id="ProtNLM"/>
    </source>
</evidence>
<dbReference type="Pfam" id="PF14092">
    <property type="entry name" value="DUF4270"/>
    <property type="match status" value="1"/>
</dbReference>